<dbReference type="VEuPathDB" id="FungiDB:SCHCODRAFT_02744600"/>
<organism evidence="10">
    <name type="scientific">Schizophyllum commune (strain H4-8 / FGSC 9210)</name>
    <name type="common">Split gill fungus</name>
    <dbReference type="NCBI Taxonomy" id="578458"/>
    <lineage>
        <taxon>Eukaryota</taxon>
        <taxon>Fungi</taxon>
        <taxon>Dikarya</taxon>
        <taxon>Basidiomycota</taxon>
        <taxon>Agaricomycotina</taxon>
        <taxon>Agaricomycetes</taxon>
        <taxon>Agaricomycetidae</taxon>
        <taxon>Agaricales</taxon>
        <taxon>Schizophyllaceae</taxon>
        <taxon>Schizophyllum</taxon>
    </lineage>
</organism>
<feature type="chain" id="PRO_5003120222" description="Protein YOP1" evidence="8">
    <location>
        <begin position="27"/>
        <end position="232"/>
    </location>
</feature>
<evidence type="ECO:0000313" key="9">
    <source>
        <dbReference type="EMBL" id="EFJ02348.1"/>
    </source>
</evidence>
<comment type="similarity">
    <text evidence="2 6">Belongs to the DP1 family.</text>
</comment>
<keyword evidence="8" id="KW-0732">Signal</keyword>
<evidence type="ECO:0000256" key="5">
    <source>
        <dbReference type="ARBA" id="ARBA00023136"/>
    </source>
</evidence>
<dbReference type="PANTHER" id="PTHR12300">
    <property type="entry name" value="HVA22-LIKE PROTEINS"/>
    <property type="match status" value="1"/>
</dbReference>
<evidence type="ECO:0000256" key="1">
    <source>
        <dbReference type="ARBA" id="ARBA00004141"/>
    </source>
</evidence>
<keyword evidence="3" id="KW-0812">Transmembrane</keyword>
<evidence type="ECO:0000256" key="2">
    <source>
        <dbReference type="ARBA" id="ARBA00008573"/>
    </source>
</evidence>
<evidence type="ECO:0000313" key="10">
    <source>
        <dbReference type="Proteomes" id="UP000007431"/>
    </source>
</evidence>
<dbReference type="OMA" id="TFWDLAT"/>
<gene>
    <name evidence="9" type="ORF">SCHCODRAFT_13423</name>
</gene>
<dbReference type="InterPro" id="IPR004345">
    <property type="entry name" value="TB2_DP1_HVA22"/>
</dbReference>
<name>D8PPP7_SCHCM</name>
<protein>
    <recommendedName>
        <fullName evidence="6">Protein YOP1</fullName>
    </recommendedName>
</protein>
<evidence type="ECO:0000256" key="7">
    <source>
        <dbReference type="SAM" id="MobiDB-lite"/>
    </source>
</evidence>
<evidence type="ECO:0000256" key="4">
    <source>
        <dbReference type="ARBA" id="ARBA00022989"/>
    </source>
</evidence>
<dbReference type="GO" id="GO:0016020">
    <property type="term" value="C:membrane"/>
    <property type="evidence" value="ECO:0007669"/>
    <property type="project" value="UniProtKB-SubCell"/>
</dbReference>
<dbReference type="InParanoid" id="D8PPP7"/>
<comment type="subcellular location">
    <subcellularLocation>
        <location evidence="1 6">Membrane</location>
        <topology evidence="1 6">Multi-pass membrane protein</topology>
    </subcellularLocation>
</comment>
<keyword evidence="4" id="KW-1133">Transmembrane helix</keyword>
<proteinExistence type="inferred from homology"/>
<feature type="signal peptide" evidence="8">
    <location>
        <begin position="1"/>
        <end position="26"/>
    </location>
</feature>
<evidence type="ECO:0000256" key="8">
    <source>
        <dbReference type="SAM" id="SignalP"/>
    </source>
</evidence>
<evidence type="ECO:0000256" key="3">
    <source>
        <dbReference type="ARBA" id="ARBA00022692"/>
    </source>
</evidence>
<dbReference type="GeneID" id="9590067"/>
<dbReference type="Proteomes" id="UP000007431">
    <property type="component" value="Unassembled WGS sequence"/>
</dbReference>
<dbReference type="EMBL" id="GL377302">
    <property type="protein sequence ID" value="EFJ02348.1"/>
    <property type="molecule type" value="Genomic_DNA"/>
</dbReference>
<dbReference type="HOGENOM" id="CLU_061852_1_0_1"/>
<dbReference type="FunCoup" id="D8PPP7">
    <property type="interactions" value="4"/>
</dbReference>
<dbReference type="eggNOG" id="KOG1726">
    <property type="taxonomic scope" value="Eukaryota"/>
</dbReference>
<dbReference type="OrthoDB" id="434647at2759"/>
<keyword evidence="5" id="KW-0472">Membrane</keyword>
<dbReference type="KEGG" id="scm:SCHCO_02744600"/>
<feature type="compositionally biased region" description="Low complexity" evidence="7">
    <location>
        <begin position="187"/>
        <end position="206"/>
    </location>
</feature>
<dbReference type="PANTHER" id="PTHR12300:SF161">
    <property type="entry name" value="RECEPTOR EXPRESSION-ENHANCING PROTEIN"/>
    <property type="match status" value="1"/>
</dbReference>
<feature type="region of interest" description="Disordered" evidence="7">
    <location>
        <begin position="187"/>
        <end position="232"/>
    </location>
</feature>
<evidence type="ECO:0000256" key="6">
    <source>
        <dbReference type="RuleBase" id="RU362006"/>
    </source>
</evidence>
<accession>D8PPP7</accession>
<dbReference type="RefSeq" id="XP_003037250.1">
    <property type="nucleotide sequence ID" value="XM_003037204.1"/>
</dbReference>
<sequence length="232" mass="25539">MLMSLLSHLLCAWFAFLLPCFRTWRALNHRPLSEQDVAQYAQYWVVMGAFMTFEYTLESFISWSPFYWELKTLFLLFLSLPQLSGSTWVYNTYISPYFTKNEADIDKSIAAVQSNTVAFVTDKIGALWGLVQGGVTKANQQAAAQQGQTQPATATSPVQTAMNLWNSYGPAVMGYMNKNKAAEPVATNPAAAASTTSFQSQASVAQPRTPYAENLPNPHDSGAAPSFPQPAI</sequence>
<dbReference type="AlphaFoldDB" id="D8PPP7"/>
<keyword evidence="10" id="KW-1185">Reference proteome</keyword>
<dbReference type="Pfam" id="PF03134">
    <property type="entry name" value="TB2_DP1_HVA22"/>
    <property type="match status" value="1"/>
</dbReference>
<reference evidence="9 10" key="1">
    <citation type="journal article" date="2010" name="Nat. Biotechnol.">
        <title>Genome sequence of the model mushroom Schizophyllum commune.</title>
        <authorList>
            <person name="Ohm R.A."/>
            <person name="de Jong J.F."/>
            <person name="Lugones L.G."/>
            <person name="Aerts A."/>
            <person name="Kothe E."/>
            <person name="Stajich J.E."/>
            <person name="de Vries R.P."/>
            <person name="Record E."/>
            <person name="Levasseur A."/>
            <person name="Baker S.E."/>
            <person name="Bartholomew K.A."/>
            <person name="Coutinho P.M."/>
            <person name="Erdmann S."/>
            <person name="Fowler T.J."/>
            <person name="Gathman A.C."/>
            <person name="Lombard V."/>
            <person name="Henrissat B."/>
            <person name="Knabe N."/>
            <person name="Kuees U."/>
            <person name="Lilly W.W."/>
            <person name="Lindquist E."/>
            <person name="Lucas S."/>
            <person name="Magnuson J.K."/>
            <person name="Piumi F."/>
            <person name="Raudaskoski M."/>
            <person name="Salamov A."/>
            <person name="Schmutz J."/>
            <person name="Schwarze F.W.M.R."/>
            <person name="vanKuyk P.A."/>
            <person name="Horton J.S."/>
            <person name="Grigoriev I.V."/>
            <person name="Woesten H.A.B."/>
        </authorList>
    </citation>
    <scope>NUCLEOTIDE SEQUENCE [LARGE SCALE GENOMIC DNA]</scope>
    <source>
        <strain evidence="10">H4-8 / FGSC 9210</strain>
    </source>
</reference>